<keyword evidence="2" id="KW-1185">Reference proteome</keyword>
<accession>A0A7X5ZIY4</accession>
<evidence type="ECO:0000313" key="1">
    <source>
        <dbReference type="EMBL" id="NII07398.1"/>
    </source>
</evidence>
<dbReference type="Gene3D" id="2.180.10.10">
    <property type="entry name" value="RHS repeat-associated core"/>
    <property type="match status" value="1"/>
</dbReference>
<name>A0A7X5ZIY4_9GAMM</name>
<dbReference type="AlphaFoldDB" id="A0A7X5ZIY4"/>
<proteinExistence type="predicted"/>
<reference evidence="1 2" key="1">
    <citation type="submission" date="2020-03" db="EMBL/GenBank/DDBJ databases">
        <authorList>
            <person name="Lai Q."/>
        </authorList>
    </citation>
    <scope>NUCLEOTIDE SEQUENCE [LARGE SCALE GENOMIC DNA]</scope>
    <source>
        <strain evidence="1 2">CCUG 25036</strain>
    </source>
</reference>
<dbReference type="InterPro" id="IPR022385">
    <property type="entry name" value="Rhs_assc_core"/>
</dbReference>
<dbReference type="NCBIfam" id="TIGR03696">
    <property type="entry name" value="Rhs_assc_core"/>
    <property type="match status" value="1"/>
</dbReference>
<dbReference type="PANTHER" id="PTHR32305">
    <property type="match status" value="1"/>
</dbReference>
<sequence>MGEVFGADAPQEDPDKDGQAYVLDMRFPGQRYDRYTGLFQNWYRDYDPASGRYVQSDPIGLMAGVSTYSYAHSSSLSTSDRLGLDDSQCMFNREACGWPSPVQKHTNASFGIGETGAAALAIQSSEFGIAFDSTPNMCFYATVCGSVGTGIGAGGAVGITASLGTGALSSGQNDTAQFGFDTGDVAVGGATVQYDPMGKQIAVARGFAGVGAGVWAGAMTCTSHYYCARQDSSSNCK</sequence>
<protein>
    <submittedName>
        <fullName evidence="1">RHS repeat-associated core domain-containing protein</fullName>
    </submittedName>
</protein>
<organism evidence="1 2">
    <name type="scientific">Luteibacter anthropi</name>
    <dbReference type="NCBI Taxonomy" id="564369"/>
    <lineage>
        <taxon>Bacteria</taxon>
        <taxon>Pseudomonadati</taxon>
        <taxon>Pseudomonadota</taxon>
        <taxon>Gammaproteobacteria</taxon>
        <taxon>Lysobacterales</taxon>
        <taxon>Rhodanobacteraceae</taxon>
        <taxon>Luteibacter</taxon>
    </lineage>
</organism>
<gene>
    <name evidence="1" type="ORF">HBF25_13505</name>
</gene>
<dbReference type="Proteomes" id="UP000490980">
    <property type="component" value="Unassembled WGS sequence"/>
</dbReference>
<evidence type="ECO:0000313" key="2">
    <source>
        <dbReference type="Proteomes" id="UP000490980"/>
    </source>
</evidence>
<comment type="caution">
    <text evidence="1">The sequence shown here is derived from an EMBL/GenBank/DDBJ whole genome shotgun (WGS) entry which is preliminary data.</text>
</comment>
<dbReference type="PANTHER" id="PTHR32305:SF15">
    <property type="entry name" value="PROTEIN RHSA-RELATED"/>
    <property type="match status" value="1"/>
</dbReference>
<dbReference type="InterPro" id="IPR050708">
    <property type="entry name" value="T6SS_VgrG/RHS"/>
</dbReference>
<dbReference type="RefSeq" id="WP_166949257.1">
    <property type="nucleotide sequence ID" value="NZ_JAARLZ010000007.1"/>
</dbReference>
<dbReference type="PRINTS" id="PR00394">
    <property type="entry name" value="RHSPROTEIN"/>
</dbReference>
<dbReference type="EMBL" id="JAARLZ010000007">
    <property type="protein sequence ID" value="NII07398.1"/>
    <property type="molecule type" value="Genomic_DNA"/>
</dbReference>